<dbReference type="CDD" id="cd20302">
    <property type="entry name" value="cupin_DAD"/>
    <property type="match status" value="1"/>
</dbReference>
<feature type="domain" description="ChrR-like cupin" evidence="2">
    <location>
        <begin position="53"/>
        <end position="148"/>
    </location>
</feature>
<gene>
    <name evidence="3" type="ORF">LY89DRAFT_409079</name>
</gene>
<dbReference type="OrthoDB" id="4525710at2759"/>
<evidence type="ECO:0000313" key="4">
    <source>
        <dbReference type="Proteomes" id="UP000070700"/>
    </source>
</evidence>
<reference evidence="3 4" key="1">
    <citation type="submission" date="2015-10" db="EMBL/GenBank/DDBJ databases">
        <title>Full genome of DAOMC 229536 Phialocephala scopiformis, a fungal endophyte of spruce producing the potent anti-insectan compound rugulosin.</title>
        <authorList>
            <consortium name="DOE Joint Genome Institute"/>
            <person name="Walker A.K."/>
            <person name="Frasz S.L."/>
            <person name="Seifert K.A."/>
            <person name="Miller J.D."/>
            <person name="Mondo S.J."/>
            <person name="Labutti K."/>
            <person name="Lipzen A."/>
            <person name="Dockter R."/>
            <person name="Kennedy M."/>
            <person name="Grigoriev I.V."/>
            <person name="Spatafora J.W."/>
        </authorList>
    </citation>
    <scope>NUCLEOTIDE SEQUENCE [LARGE SCALE GENOMIC DNA]</scope>
    <source>
        <strain evidence="3 4">CBS 120377</strain>
    </source>
</reference>
<dbReference type="InterPro" id="IPR014710">
    <property type="entry name" value="RmlC-like_jellyroll"/>
</dbReference>
<dbReference type="AlphaFoldDB" id="A0A132B236"/>
<feature type="region of interest" description="Disordered" evidence="1">
    <location>
        <begin position="1"/>
        <end position="22"/>
    </location>
</feature>
<accession>A0A132B236</accession>
<keyword evidence="4" id="KW-1185">Reference proteome</keyword>
<dbReference type="SUPFAM" id="SSF51182">
    <property type="entry name" value="RmlC-like cupins"/>
    <property type="match status" value="1"/>
</dbReference>
<evidence type="ECO:0000256" key="1">
    <source>
        <dbReference type="SAM" id="MobiDB-lite"/>
    </source>
</evidence>
<dbReference type="Proteomes" id="UP000070700">
    <property type="component" value="Unassembled WGS sequence"/>
</dbReference>
<sequence length="188" mass="21561">MAPTSLENTVHSDSVLPLNGKGGVTEQVKENEKIELKLADEYGAPDSYLDAEKDTLWYHWVGSIYRKPLRFEAKSGKYVIVLKTEPHADLGKHRHRGEVQAYTVSGPWGYQEYDWTAKAGDYIVENPGTIHTLYMGAGSEVVFMVFGSIEFFNDDDSLREIMDGFSFWRMYLEHCEKHGITPNKKLWY</sequence>
<dbReference type="RefSeq" id="XP_018060801.1">
    <property type="nucleotide sequence ID" value="XM_018207306.1"/>
</dbReference>
<evidence type="ECO:0000313" key="3">
    <source>
        <dbReference type="EMBL" id="KUJ06446.1"/>
    </source>
</evidence>
<dbReference type="Gene3D" id="2.60.120.10">
    <property type="entry name" value="Jelly Rolls"/>
    <property type="match status" value="1"/>
</dbReference>
<evidence type="ECO:0000259" key="2">
    <source>
        <dbReference type="Pfam" id="PF12973"/>
    </source>
</evidence>
<dbReference type="GeneID" id="28817032"/>
<dbReference type="KEGG" id="psco:LY89DRAFT_409079"/>
<dbReference type="InterPro" id="IPR011051">
    <property type="entry name" value="RmlC_Cupin_sf"/>
</dbReference>
<feature type="compositionally biased region" description="Polar residues" evidence="1">
    <location>
        <begin position="1"/>
        <end position="12"/>
    </location>
</feature>
<protein>
    <recommendedName>
        <fullName evidence="2">ChrR-like cupin domain-containing protein</fullName>
    </recommendedName>
</protein>
<dbReference type="Pfam" id="PF12973">
    <property type="entry name" value="Cupin_7"/>
    <property type="match status" value="1"/>
</dbReference>
<dbReference type="InterPro" id="IPR025979">
    <property type="entry name" value="ChrR-like_cupin_dom"/>
</dbReference>
<name>A0A132B236_MOLSC</name>
<dbReference type="EMBL" id="KQ947446">
    <property type="protein sequence ID" value="KUJ06446.1"/>
    <property type="molecule type" value="Genomic_DNA"/>
</dbReference>
<proteinExistence type="predicted"/>
<dbReference type="InParanoid" id="A0A132B236"/>
<organism evidence="3 4">
    <name type="scientific">Mollisia scopiformis</name>
    <name type="common">Conifer needle endophyte fungus</name>
    <name type="synonym">Phialocephala scopiformis</name>
    <dbReference type="NCBI Taxonomy" id="149040"/>
    <lineage>
        <taxon>Eukaryota</taxon>
        <taxon>Fungi</taxon>
        <taxon>Dikarya</taxon>
        <taxon>Ascomycota</taxon>
        <taxon>Pezizomycotina</taxon>
        <taxon>Leotiomycetes</taxon>
        <taxon>Helotiales</taxon>
        <taxon>Mollisiaceae</taxon>
        <taxon>Mollisia</taxon>
    </lineage>
</organism>